<dbReference type="Proteomes" id="UP000276133">
    <property type="component" value="Unassembled WGS sequence"/>
</dbReference>
<evidence type="ECO:0000313" key="2">
    <source>
        <dbReference type="Proteomes" id="UP000276133"/>
    </source>
</evidence>
<keyword evidence="2" id="KW-1185">Reference proteome</keyword>
<dbReference type="EMBL" id="REGN01010821">
    <property type="protein sequence ID" value="RMZ98360.1"/>
    <property type="molecule type" value="Genomic_DNA"/>
</dbReference>
<sequence length="65" mass="7534">MNPNKEYDTMIQSLRLLGLFCSASKNNLVSARKLFNSCTLPLISWSWRTKFLMLLYPSFVSNSKK</sequence>
<gene>
    <name evidence="1" type="ORF">BpHYR1_037501</name>
</gene>
<comment type="caution">
    <text evidence="1">The sequence shown here is derived from an EMBL/GenBank/DDBJ whole genome shotgun (WGS) entry which is preliminary data.</text>
</comment>
<dbReference type="AlphaFoldDB" id="A0A3M7PI32"/>
<protein>
    <submittedName>
        <fullName evidence="1">Uncharacterized protein</fullName>
    </submittedName>
</protein>
<name>A0A3M7PI32_BRAPC</name>
<accession>A0A3M7PI32</accession>
<reference evidence="1 2" key="1">
    <citation type="journal article" date="2018" name="Sci. Rep.">
        <title>Genomic signatures of local adaptation to the degree of environmental predictability in rotifers.</title>
        <authorList>
            <person name="Franch-Gras L."/>
            <person name="Hahn C."/>
            <person name="Garcia-Roger E.M."/>
            <person name="Carmona M.J."/>
            <person name="Serra M."/>
            <person name="Gomez A."/>
        </authorList>
    </citation>
    <scope>NUCLEOTIDE SEQUENCE [LARGE SCALE GENOMIC DNA]</scope>
    <source>
        <strain evidence="1">HYR1</strain>
    </source>
</reference>
<proteinExistence type="predicted"/>
<organism evidence="1 2">
    <name type="scientific">Brachionus plicatilis</name>
    <name type="common">Marine rotifer</name>
    <name type="synonym">Brachionus muelleri</name>
    <dbReference type="NCBI Taxonomy" id="10195"/>
    <lineage>
        <taxon>Eukaryota</taxon>
        <taxon>Metazoa</taxon>
        <taxon>Spiralia</taxon>
        <taxon>Gnathifera</taxon>
        <taxon>Rotifera</taxon>
        <taxon>Eurotatoria</taxon>
        <taxon>Monogononta</taxon>
        <taxon>Pseudotrocha</taxon>
        <taxon>Ploima</taxon>
        <taxon>Brachionidae</taxon>
        <taxon>Brachionus</taxon>
    </lineage>
</organism>
<evidence type="ECO:0000313" key="1">
    <source>
        <dbReference type="EMBL" id="RMZ98360.1"/>
    </source>
</evidence>